<proteinExistence type="predicted"/>
<dbReference type="AlphaFoldDB" id="A0A0D0DHK5"/>
<organism evidence="1 2">
    <name type="scientific">Paxillus rubicundulus Ve08.2h10</name>
    <dbReference type="NCBI Taxonomy" id="930991"/>
    <lineage>
        <taxon>Eukaryota</taxon>
        <taxon>Fungi</taxon>
        <taxon>Dikarya</taxon>
        <taxon>Basidiomycota</taxon>
        <taxon>Agaricomycotina</taxon>
        <taxon>Agaricomycetes</taxon>
        <taxon>Agaricomycetidae</taxon>
        <taxon>Boletales</taxon>
        <taxon>Paxilineae</taxon>
        <taxon>Paxillaceae</taxon>
        <taxon>Paxillus</taxon>
    </lineage>
</organism>
<feature type="non-terminal residue" evidence="1">
    <location>
        <position position="1"/>
    </location>
</feature>
<keyword evidence="2" id="KW-1185">Reference proteome</keyword>
<dbReference type="EMBL" id="KN826949">
    <property type="protein sequence ID" value="KIK77515.1"/>
    <property type="molecule type" value="Genomic_DNA"/>
</dbReference>
<dbReference type="OrthoDB" id="3266428at2759"/>
<accession>A0A0D0DHK5</accession>
<evidence type="ECO:0000313" key="1">
    <source>
        <dbReference type="EMBL" id="KIK77515.1"/>
    </source>
</evidence>
<dbReference type="Proteomes" id="UP000054538">
    <property type="component" value="Unassembled WGS sequence"/>
</dbReference>
<dbReference type="HOGENOM" id="CLU_2661278_0_0_1"/>
<reference evidence="2" key="2">
    <citation type="submission" date="2015-01" db="EMBL/GenBank/DDBJ databases">
        <title>Evolutionary Origins and Diversification of the Mycorrhizal Mutualists.</title>
        <authorList>
            <consortium name="DOE Joint Genome Institute"/>
            <consortium name="Mycorrhizal Genomics Consortium"/>
            <person name="Kohler A."/>
            <person name="Kuo A."/>
            <person name="Nagy L.G."/>
            <person name="Floudas D."/>
            <person name="Copeland A."/>
            <person name="Barry K.W."/>
            <person name="Cichocki N."/>
            <person name="Veneault-Fourrey C."/>
            <person name="LaButti K."/>
            <person name="Lindquist E.A."/>
            <person name="Lipzen A."/>
            <person name="Lundell T."/>
            <person name="Morin E."/>
            <person name="Murat C."/>
            <person name="Riley R."/>
            <person name="Ohm R."/>
            <person name="Sun H."/>
            <person name="Tunlid A."/>
            <person name="Henrissat B."/>
            <person name="Grigoriev I.V."/>
            <person name="Hibbett D.S."/>
            <person name="Martin F."/>
        </authorList>
    </citation>
    <scope>NUCLEOTIDE SEQUENCE [LARGE SCALE GENOMIC DNA]</scope>
    <source>
        <strain evidence="2">Ve08.2h10</strain>
    </source>
</reference>
<evidence type="ECO:0000313" key="2">
    <source>
        <dbReference type="Proteomes" id="UP000054538"/>
    </source>
</evidence>
<sequence>LELKFPDSIIFKLFQAMIKSLDQDTCSNYGTGLLCFTQFCNSTQIPENDCMPASESLLSAFAASHTSTVSDKTLNN</sequence>
<gene>
    <name evidence="1" type="ORF">PAXRUDRAFT_76747</name>
</gene>
<feature type="non-terminal residue" evidence="1">
    <location>
        <position position="76"/>
    </location>
</feature>
<name>A0A0D0DHK5_9AGAM</name>
<dbReference type="InParanoid" id="A0A0D0DHK5"/>
<protein>
    <submittedName>
        <fullName evidence="1">Uncharacterized protein</fullName>
    </submittedName>
</protein>
<reference evidence="1 2" key="1">
    <citation type="submission" date="2014-04" db="EMBL/GenBank/DDBJ databases">
        <authorList>
            <consortium name="DOE Joint Genome Institute"/>
            <person name="Kuo A."/>
            <person name="Kohler A."/>
            <person name="Jargeat P."/>
            <person name="Nagy L.G."/>
            <person name="Floudas D."/>
            <person name="Copeland A."/>
            <person name="Barry K.W."/>
            <person name="Cichocki N."/>
            <person name="Veneault-Fourrey C."/>
            <person name="LaButti K."/>
            <person name="Lindquist E.A."/>
            <person name="Lipzen A."/>
            <person name="Lundell T."/>
            <person name="Morin E."/>
            <person name="Murat C."/>
            <person name="Sun H."/>
            <person name="Tunlid A."/>
            <person name="Henrissat B."/>
            <person name="Grigoriev I.V."/>
            <person name="Hibbett D.S."/>
            <person name="Martin F."/>
            <person name="Nordberg H.P."/>
            <person name="Cantor M.N."/>
            <person name="Hua S.X."/>
        </authorList>
    </citation>
    <scope>NUCLEOTIDE SEQUENCE [LARGE SCALE GENOMIC DNA]</scope>
    <source>
        <strain evidence="1 2">Ve08.2h10</strain>
    </source>
</reference>